<keyword evidence="2 4" id="KW-0479">Metal-binding</keyword>
<evidence type="ECO:0000256" key="4">
    <source>
        <dbReference type="PIRSR" id="PIRSR600760-2"/>
    </source>
</evidence>
<keyword evidence="3 4" id="KW-0460">Magnesium</keyword>
<feature type="binding site" evidence="4">
    <location>
        <position position="86"/>
    </location>
    <ligand>
        <name>Mg(2+)</name>
        <dbReference type="ChEBI" id="CHEBI:18420"/>
        <label>1</label>
        <note>catalytic</note>
    </ligand>
</feature>
<accession>A0A8F6TW74</accession>
<dbReference type="PANTHER" id="PTHR20854">
    <property type="entry name" value="INOSITOL MONOPHOSPHATASE"/>
    <property type="match status" value="1"/>
</dbReference>
<dbReference type="InterPro" id="IPR000760">
    <property type="entry name" value="Inositol_monophosphatase-like"/>
</dbReference>
<feature type="binding site" evidence="4">
    <location>
        <position position="88"/>
    </location>
    <ligand>
        <name>Mg(2+)</name>
        <dbReference type="ChEBI" id="CHEBI:18420"/>
        <label>1</label>
        <note>catalytic</note>
    </ligand>
</feature>
<comment type="cofactor">
    <cofactor evidence="4">
        <name>Mg(2+)</name>
        <dbReference type="ChEBI" id="CHEBI:18420"/>
    </cofactor>
</comment>
<evidence type="ECO:0000313" key="6">
    <source>
        <dbReference type="Proteomes" id="UP000825009"/>
    </source>
</evidence>
<reference evidence="5 6" key="1">
    <citation type="submission" date="2021-07" db="EMBL/GenBank/DDBJ databases">
        <title>A novel Jannaschia species isolated from marine dinoflagellate Ceratoperidinium margalefii.</title>
        <authorList>
            <person name="Jiang Y."/>
            <person name="Li Z."/>
        </authorList>
    </citation>
    <scope>NUCLEOTIDE SEQUENCE [LARGE SCALE GENOMIC DNA]</scope>
    <source>
        <strain evidence="5 6">J12C1-MA-4</strain>
    </source>
</reference>
<dbReference type="PROSITE" id="PS00630">
    <property type="entry name" value="IMP_2"/>
    <property type="match status" value="1"/>
</dbReference>
<dbReference type="PANTHER" id="PTHR20854:SF4">
    <property type="entry name" value="INOSITOL-1-MONOPHOSPHATASE-RELATED"/>
    <property type="match status" value="1"/>
</dbReference>
<comment type="similarity">
    <text evidence="1">Belongs to the inositol monophosphatase superfamily.</text>
</comment>
<feature type="binding site" evidence="4">
    <location>
        <position position="68"/>
    </location>
    <ligand>
        <name>Mg(2+)</name>
        <dbReference type="ChEBI" id="CHEBI:18420"/>
        <label>1</label>
        <note>catalytic</note>
    </ligand>
</feature>
<name>A0A8F6TW74_9RHOB</name>
<dbReference type="GO" id="GO:0006020">
    <property type="term" value="P:inositol metabolic process"/>
    <property type="evidence" value="ECO:0007669"/>
    <property type="project" value="TreeGrafter"/>
</dbReference>
<proteinExistence type="inferred from homology"/>
<evidence type="ECO:0000256" key="2">
    <source>
        <dbReference type="ARBA" id="ARBA00022723"/>
    </source>
</evidence>
<evidence type="ECO:0000256" key="1">
    <source>
        <dbReference type="ARBA" id="ARBA00009759"/>
    </source>
</evidence>
<evidence type="ECO:0000256" key="3">
    <source>
        <dbReference type="ARBA" id="ARBA00022842"/>
    </source>
</evidence>
<dbReference type="GO" id="GO:0046872">
    <property type="term" value="F:metal ion binding"/>
    <property type="evidence" value="ECO:0007669"/>
    <property type="project" value="UniProtKB-KW"/>
</dbReference>
<feature type="binding site" evidence="4">
    <location>
        <position position="207"/>
    </location>
    <ligand>
        <name>Mg(2+)</name>
        <dbReference type="ChEBI" id="CHEBI:18420"/>
        <label>1</label>
        <note>catalytic</note>
    </ligand>
</feature>
<sequence>MPGPEDDLKLLRDAALRAGEIAKQYFGQDPAVYDKGAEGPVTEADLAIDVMLRETLLTARPDYGWLSEETEDGPDRLDAEHVFICDPIDGTRAFIEGGTSFSHSLAVARNGKITAAAVFVPMRDKLYTAALGAGSTLNQKPLKVTETVNLAEATVLTTKANLLAHHWKADIPSVRKAYRPSLAYRMSLVGEGRFDAMMTFRPTWEWDIAAGALIISEAGGVVTDGYGQALQFNGPAAQVNGVLTGSAAVHRALLDLRPAFTG</sequence>
<feature type="binding site" evidence="4">
    <location>
        <position position="89"/>
    </location>
    <ligand>
        <name>Mg(2+)</name>
        <dbReference type="ChEBI" id="CHEBI:18420"/>
        <label>1</label>
        <note>catalytic</note>
    </ligand>
</feature>
<dbReference type="GO" id="GO:0046854">
    <property type="term" value="P:phosphatidylinositol phosphate biosynthetic process"/>
    <property type="evidence" value="ECO:0007669"/>
    <property type="project" value="InterPro"/>
</dbReference>
<keyword evidence="6" id="KW-1185">Reference proteome</keyword>
<dbReference type="GO" id="GO:0007165">
    <property type="term" value="P:signal transduction"/>
    <property type="evidence" value="ECO:0007669"/>
    <property type="project" value="TreeGrafter"/>
</dbReference>
<dbReference type="Proteomes" id="UP000825009">
    <property type="component" value="Chromosome"/>
</dbReference>
<dbReference type="EMBL" id="CP079194">
    <property type="protein sequence ID" value="QXT39825.1"/>
    <property type="molecule type" value="Genomic_DNA"/>
</dbReference>
<organism evidence="5 6">
    <name type="scientific">Gymnodinialimonas ceratoperidinii</name>
    <dbReference type="NCBI Taxonomy" id="2856823"/>
    <lineage>
        <taxon>Bacteria</taxon>
        <taxon>Pseudomonadati</taxon>
        <taxon>Pseudomonadota</taxon>
        <taxon>Alphaproteobacteria</taxon>
        <taxon>Rhodobacterales</taxon>
        <taxon>Paracoccaceae</taxon>
        <taxon>Gymnodinialimonas</taxon>
    </lineage>
</organism>
<dbReference type="Pfam" id="PF00459">
    <property type="entry name" value="Inositol_P"/>
    <property type="match status" value="1"/>
</dbReference>
<dbReference type="InterPro" id="IPR020550">
    <property type="entry name" value="Inositol_monophosphatase_CS"/>
</dbReference>
<dbReference type="KEGG" id="gce:KYE46_00755"/>
<dbReference type="CDD" id="cd01638">
    <property type="entry name" value="CysQ"/>
    <property type="match status" value="1"/>
</dbReference>
<protein>
    <submittedName>
        <fullName evidence="5">3'(2'),5'-bisphosphate nucleotidase CysQ</fullName>
    </submittedName>
</protein>
<dbReference type="GO" id="GO:0008934">
    <property type="term" value="F:inositol monophosphate 1-phosphatase activity"/>
    <property type="evidence" value="ECO:0007669"/>
    <property type="project" value="TreeGrafter"/>
</dbReference>
<evidence type="ECO:0000313" key="5">
    <source>
        <dbReference type="EMBL" id="QXT39825.1"/>
    </source>
</evidence>
<gene>
    <name evidence="5" type="ORF">KYE46_00755</name>
</gene>
<dbReference type="RefSeq" id="WP_219002749.1">
    <property type="nucleotide sequence ID" value="NZ_CP079194.1"/>
</dbReference>
<dbReference type="AlphaFoldDB" id="A0A8F6TW74"/>